<reference evidence="4" key="1">
    <citation type="submission" date="2014-12" db="EMBL/GenBank/DDBJ databases">
        <title>Genome Sequence of Valsa Canker Pathogens Uncovers a Specific Adaption of Colonization on Woody Bark.</title>
        <authorList>
            <person name="Yin Z."/>
            <person name="Liu H."/>
            <person name="Gao X."/>
            <person name="Li Z."/>
            <person name="Song N."/>
            <person name="Ke X."/>
            <person name="Dai Q."/>
            <person name="Wu Y."/>
            <person name="Sun Y."/>
            <person name="Xu J.-R."/>
            <person name="Kang Z.K."/>
            <person name="Wang L."/>
            <person name="Huang L."/>
        </authorList>
    </citation>
    <scope>NUCLEOTIDE SEQUENCE [LARGE SCALE GENOMIC DNA]</scope>
    <source>
        <strain evidence="4">03-8</strain>
    </source>
</reference>
<accession>A0A194W7B5</accession>
<keyword evidence="5" id="KW-1185">Reference proteome</keyword>
<gene>
    <name evidence="4" type="ORF">VM1G_07458</name>
</gene>
<evidence type="ECO:0000313" key="5">
    <source>
        <dbReference type="Proteomes" id="UP000078559"/>
    </source>
</evidence>
<dbReference type="Pfam" id="PF13639">
    <property type="entry name" value="zf-RING_2"/>
    <property type="match status" value="1"/>
</dbReference>
<sequence>MSTNPQQESAPQQSGAVNDALREVRDYGNRIDPSVALWSQRILETMLRNPDLYPVAYPAALRNPQSFCRCVAGWIPGVDRDGIPEIDQAYRNATASYSEFMAWTRTIVDVLGPELLFYDGMDGMDQPFPGYAPPASSEAPGGSASAVEALPEREASDQVVDEAYWPNVQEWLASDRSAPRPCVSCFCGLELVVEEGGLQVDNGEREPSTILDCGHMFGEHCIRVWKERSPVCPACHAPIS</sequence>
<dbReference type="PROSITE" id="PS50089">
    <property type="entry name" value="ZF_RING_2"/>
    <property type="match status" value="1"/>
</dbReference>
<feature type="compositionally biased region" description="Low complexity" evidence="2">
    <location>
        <begin position="133"/>
        <end position="146"/>
    </location>
</feature>
<evidence type="ECO:0000313" key="4">
    <source>
        <dbReference type="EMBL" id="KUI72381.1"/>
    </source>
</evidence>
<name>A0A194W7B5_CYTMA</name>
<proteinExistence type="predicted"/>
<dbReference type="InterPro" id="IPR001841">
    <property type="entry name" value="Znf_RING"/>
</dbReference>
<feature type="region of interest" description="Disordered" evidence="2">
    <location>
        <begin position="129"/>
        <end position="152"/>
    </location>
</feature>
<dbReference type="GO" id="GO:0008270">
    <property type="term" value="F:zinc ion binding"/>
    <property type="evidence" value="ECO:0007669"/>
    <property type="project" value="UniProtKB-KW"/>
</dbReference>
<dbReference type="SUPFAM" id="SSF57850">
    <property type="entry name" value="RING/U-box"/>
    <property type="match status" value="1"/>
</dbReference>
<protein>
    <submittedName>
        <fullName evidence="4">ERAD-associated E3 ubiquitin-protein ligase HRD1</fullName>
    </submittedName>
</protein>
<evidence type="ECO:0000259" key="3">
    <source>
        <dbReference type="PROSITE" id="PS50089"/>
    </source>
</evidence>
<feature type="domain" description="RING-type" evidence="3">
    <location>
        <begin position="182"/>
        <end position="236"/>
    </location>
</feature>
<dbReference type="InterPro" id="IPR013083">
    <property type="entry name" value="Znf_RING/FYVE/PHD"/>
</dbReference>
<keyword evidence="1" id="KW-0479">Metal-binding</keyword>
<keyword evidence="1" id="KW-0862">Zinc</keyword>
<dbReference type="Proteomes" id="UP000078559">
    <property type="component" value="Chromosome 8"/>
</dbReference>
<dbReference type="AlphaFoldDB" id="A0A194W7B5"/>
<evidence type="ECO:0000256" key="1">
    <source>
        <dbReference type="PROSITE-ProRule" id="PRU00175"/>
    </source>
</evidence>
<dbReference type="Gene3D" id="3.30.40.10">
    <property type="entry name" value="Zinc/RING finger domain, C3HC4 (zinc finger)"/>
    <property type="match status" value="1"/>
</dbReference>
<keyword evidence="1" id="KW-0863">Zinc-finger</keyword>
<evidence type="ECO:0000256" key="2">
    <source>
        <dbReference type="SAM" id="MobiDB-lite"/>
    </source>
</evidence>
<organism evidence="4 5">
    <name type="scientific">Cytospora mali</name>
    <name type="common">Apple Valsa canker fungus</name>
    <name type="synonym">Valsa mali</name>
    <dbReference type="NCBI Taxonomy" id="578113"/>
    <lineage>
        <taxon>Eukaryota</taxon>
        <taxon>Fungi</taxon>
        <taxon>Dikarya</taxon>
        <taxon>Ascomycota</taxon>
        <taxon>Pezizomycotina</taxon>
        <taxon>Sordariomycetes</taxon>
        <taxon>Sordariomycetidae</taxon>
        <taxon>Diaporthales</taxon>
        <taxon>Cytosporaceae</taxon>
        <taxon>Cytospora</taxon>
    </lineage>
</organism>
<dbReference type="EMBL" id="CM003105">
    <property type="protein sequence ID" value="KUI72381.1"/>
    <property type="molecule type" value="Genomic_DNA"/>
</dbReference>